<accession>A0A1K1UYJ2</accession>
<dbReference type="STRING" id="1122209.SAMN02745752_00676"/>
<reference evidence="1 2" key="1">
    <citation type="submission" date="2016-11" db="EMBL/GenBank/DDBJ databases">
        <authorList>
            <person name="Jaros S."/>
            <person name="Januszkiewicz K."/>
            <person name="Wedrychowicz H."/>
        </authorList>
    </citation>
    <scope>NUCLEOTIDE SEQUENCE [LARGE SCALE GENOMIC DNA]</scope>
    <source>
        <strain evidence="1 2">DSM 21637</strain>
    </source>
</reference>
<dbReference type="RefSeq" id="WP_072324940.1">
    <property type="nucleotide sequence ID" value="NZ_FPJW01000002.1"/>
</dbReference>
<proteinExistence type="predicted"/>
<keyword evidence="2" id="KW-1185">Reference proteome</keyword>
<dbReference type="AlphaFoldDB" id="A0A1K1UYJ2"/>
<dbReference type="Proteomes" id="UP000182350">
    <property type="component" value="Unassembled WGS sequence"/>
</dbReference>
<dbReference type="SMART" id="SM00028">
    <property type="entry name" value="TPR"/>
    <property type="match status" value="4"/>
</dbReference>
<dbReference type="EMBL" id="FPJW01000002">
    <property type="protein sequence ID" value="SFX17922.1"/>
    <property type="molecule type" value="Genomic_DNA"/>
</dbReference>
<evidence type="ECO:0000313" key="2">
    <source>
        <dbReference type="Proteomes" id="UP000182350"/>
    </source>
</evidence>
<gene>
    <name evidence="1" type="ORF">SAMN02745752_00676</name>
</gene>
<evidence type="ECO:0000313" key="1">
    <source>
        <dbReference type="EMBL" id="SFX17922.1"/>
    </source>
</evidence>
<dbReference type="Gene3D" id="1.25.40.10">
    <property type="entry name" value="Tetratricopeptide repeat domain"/>
    <property type="match status" value="3"/>
</dbReference>
<organism evidence="1 2">
    <name type="scientific">Marinospirillum alkaliphilum DSM 21637</name>
    <dbReference type="NCBI Taxonomy" id="1122209"/>
    <lineage>
        <taxon>Bacteria</taxon>
        <taxon>Pseudomonadati</taxon>
        <taxon>Pseudomonadota</taxon>
        <taxon>Gammaproteobacteria</taxon>
        <taxon>Oceanospirillales</taxon>
        <taxon>Oceanospirillaceae</taxon>
        <taxon>Marinospirillum</taxon>
    </lineage>
</organism>
<dbReference type="SUPFAM" id="SSF48452">
    <property type="entry name" value="TPR-like"/>
    <property type="match status" value="2"/>
</dbReference>
<sequence length="407" mass="46437">MKVIAGLISGLVLLLVVGKIQADAVPLTPRQYEQLNQLGELLVTDQQAALQKGDELFRQPGGTAEQRAFVRAFAARVLAQIHQQQEQLDRAVDVIELALQDQQQLDQQSVQSLRWQLMQLRVAQGDYAAALQVLESWWQDEATPEAEAHYLRAALLAQLERWKQAEPWVMQALQQRKELSQQQPDAWLALAVVIHQQLQQWPEAAALQHQRVLQTPERSPLWGQLAQLQQLARQEQQALVTLELAQRGGHLNDREQFELGRSLLLAQQPLRAARVFEQLLETDKEPSERLLQMTAQAWLQTTQQQETAQALQRLAHATGKVGDWRRLGDWHFSQGNWQAAIDAWQLVTQEERLEARDKARLELLMANAWIELQEYAQARKLLENLLASSEAAAARQWLNYLNALPAD</sequence>
<dbReference type="OrthoDB" id="6114223at2"/>
<dbReference type="InterPro" id="IPR019734">
    <property type="entry name" value="TPR_rpt"/>
</dbReference>
<name>A0A1K1UYJ2_9GAMM</name>
<dbReference type="InterPro" id="IPR011990">
    <property type="entry name" value="TPR-like_helical_dom_sf"/>
</dbReference>
<protein>
    <recommendedName>
        <fullName evidence="3">Tetratricopeptide repeat-containing protein</fullName>
    </recommendedName>
</protein>
<evidence type="ECO:0008006" key="3">
    <source>
        <dbReference type="Google" id="ProtNLM"/>
    </source>
</evidence>